<protein>
    <submittedName>
        <fullName evidence="1">DUF459 domain-containing protein</fullName>
    </submittedName>
</protein>
<dbReference type="PANTHER" id="PTHR30383">
    <property type="entry name" value="THIOESTERASE 1/PROTEASE 1/LYSOPHOSPHOLIPASE L1"/>
    <property type="match status" value="1"/>
</dbReference>
<dbReference type="EMBL" id="CP155620">
    <property type="protein sequence ID" value="XBJ29923.1"/>
    <property type="molecule type" value="Genomic_DNA"/>
</dbReference>
<dbReference type="InterPro" id="IPR007407">
    <property type="entry name" value="DUF459"/>
</dbReference>
<gene>
    <name evidence="1" type="ORF">AAH949_03575</name>
</gene>
<dbReference type="SUPFAM" id="SSF52266">
    <property type="entry name" value="SGNH hydrolase"/>
    <property type="match status" value="1"/>
</dbReference>
<accession>A0AAU7E9K9</accession>
<sequence>MKIIQFLFILVITFILVNIAMHKSINNYLEQKYHFDSTNDENFSITDLNLSIQQKNNIQKTKKSEKKINILPNEEFLFIGDSLMQGVAISLAKDLKKYNIKSINLSKQSTGLTYKSFFDWNKTTNQAFENNKNIKYLVVLLGANDPWDFRKKGKSYHFNSKEWQEIYAQRINEIINIAKENNATLFWYEIPPVKDTKLNQKLQILNELYRVQLEKQDEIFIQTTQTMSKDRVFSSYVKNENNKSIKIRANDGIHFTQKGSELMSKLLLKYLILKERNEKH</sequence>
<dbReference type="InterPro" id="IPR036514">
    <property type="entry name" value="SGNH_hydro_sf"/>
</dbReference>
<dbReference type="GO" id="GO:0004622">
    <property type="term" value="F:phosphatidylcholine lysophospholipase activity"/>
    <property type="evidence" value="ECO:0007669"/>
    <property type="project" value="TreeGrafter"/>
</dbReference>
<reference evidence="1" key="1">
    <citation type="submission" date="2024-05" db="EMBL/GenBank/DDBJ databases">
        <title>Campylobacter coli isolated from environmental waters in Slovenia.</title>
        <authorList>
            <person name="Zautner A.E."/>
            <person name="Bunk B."/>
            <person name="Riedel T."/>
            <person name="Sproeer C."/>
        </authorList>
    </citation>
    <scope>NUCLEOTIDE SEQUENCE</scope>
    <source>
        <strain evidence="1">CCS1377</strain>
    </source>
</reference>
<dbReference type="Pfam" id="PF04311">
    <property type="entry name" value="DUF459"/>
    <property type="match status" value="1"/>
</dbReference>
<organism evidence="1">
    <name type="scientific">Campylobacter sp. CCS1377</name>
    <dbReference type="NCBI Taxonomy" id="3158229"/>
    <lineage>
        <taxon>Bacteria</taxon>
        <taxon>Pseudomonadati</taxon>
        <taxon>Campylobacterota</taxon>
        <taxon>Epsilonproteobacteria</taxon>
        <taxon>Campylobacterales</taxon>
        <taxon>Campylobacteraceae</taxon>
        <taxon>Campylobacter</taxon>
    </lineage>
</organism>
<name>A0AAU7E9K9_9BACT</name>
<dbReference type="RefSeq" id="WP_134239368.1">
    <property type="nucleotide sequence ID" value="NZ_CP155620.1"/>
</dbReference>
<dbReference type="PANTHER" id="PTHR30383:SF24">
    <property type="entry name" value="THIOESTERASE 1_PROTEASE 1_LYSOPHOSPHOLIPASE L1"/>
    <property type="match status" value="1"/>
</dbReference>
<proteinExistence type="predicted"/>
<dbReference type="InterPro" id="IPR051532">
    <property type="entry name" value="Ester_Hydrolysis_Enzymes"/>
</dbReference>
<dbReference type="AlphaFoldDB" id="A0AAU7E9K9"/>
<dbReference type="Gene3D" id="3.40.50.1110">
    <property type="entry name" value="SGNH hydrolase"/>
    <property type="match status" value="1"/>
</dbReference>
<evidence type="ECO:0000313" key="1">
    <source>
        <dbReference type="EMBL" id="XBJ29923.1"/>
    </source>
</evidence>